<sequence length="45" mass="5427">MGYQYNAKLRSAEILYTEEGKARQIRRAERPEDYFATLYGFDFEE</sequence>
<organism evidence="1 2">
    <name type="scientific">Mycobacterium tuberculosis</name>
    <dbReference type="NCBI Taxonomy" id="1773"/>
    <lineage>
        <taxon>Bacteria</taxon>
        <taxon>Bacillati</taxon>
        <taxon>Actinomycetota</taxon>
        <taxon>Actinomycetes</taxon>
        <taxon>Mycobacteriales</taxon>
        <taxon>Mycobacteriaceae</taxon>
        <taxon>Mycobacterium</taxon>
        <taxon>Mycobacterium tuberculosis complex</taxon>
    </lineage>
</organism>
<evidence type="ECO:0000313" key="2">
    <source>
        <dbReference type="Proteomes" id="UP000050164"/>
    </source>
</evidence>
<proteinExistence type="predicted"/>
<dbReference type="EMBL" id="CNFT01002220">
    <property type="protein sequence ID" value="CKU07132.1"/>
    <property type="molecule type" value="Genomic_DNA"/>
</dbReference>
<protein>
    <recommendedName>
        <fullName evidence="3">Diaminopimelate decarboxylase</fullName>
    </recommendedName>
</protein>
<evidence type="ECO:0000313" key="1">
    <source>
        <dbReference type="EMBL" id="CKU07132.1"/>
    </source>
</evidence>
<accession>A0A655AVS9</accession>
<name>A0A655AVS9_MYCTX</name>
<dbReference type="Proteomes" id="UP000050164">
    <property type="component" value="Unassembled WGS sequence"/>
</dbReference>
<dbReference type="AlphaFoldDB" id="A0A655AVS9"/>
<gene>
    <name evidence="1" type="ORF">ERS027659_05033</name>
</gene>
<reference evidence="1 2" key="1">
    <citation type="submission" date="2015-03" db="EMBL/GenBank/DDBJ databases">
        <authorList>
            <consortium name="Pathogen Informatics"/>
        </authorList>
    </citation>
    <scope>NUCLEOTIDE SEQUENCE [LARGE SCALE GENOMIC DNA]</scope>
    <source>
        <strain evidence="1 2">Bir 185</strain>
    </source>
</reference>
<evidence type="ECO:0008006" key="3">
    <source>
        <dbReference type="Google" id="ProtNLM"/>
    </source>
</evidence>